<feature type="domain" description="Fatty acid hydroxylase" evidence="8">
    <location>
        <begin position="88"/>
        <end position="223"/>
    </location>
</feature>
<keyword evidence="3 7" id="KW-1133">Transmembrane helix</keyword>
<keyword evidence="2 7" id="KW-0812">Transmembrane</keyword>
<feature type="transmembrane region" description="Helical" evidence="7">
    <location>
        <begin position="78"/>
        <end position="100"/>
    </location>
</feature>
<evidence type="ECO:0000256" key="5">
    <source>
        <dbReference type="ARBA" id="ARBA00023098"/>
    </source>
</evidence>
<dbReference type="OrthoDB" id="9770329at2"/>
<dbReference type="RefSeq" id="WP_120355899.1">
    <property type="nucleotide sequence ID" value="NZ_RAQO01000008.1"/>
</dbReference>
<evidence type="ECO:0000256" key="4">
    <source>
        <dbReference type="ARBA" id="ARBA00023002"/>
    </source>
</evidence>
<dbReference type="GO" id="GO:0016020">
    <property type="term" value="C:membrane"/>
    <property type="evidence" value="ECO:0007669"/>
    <property type="project" value="GOC"/>
</dbReference>
<dbReference type="PANTHER" id="PTHR21624:SF1">
    <property type="entry name" value="ALKYLGLYCEROL MONOOXYGENASE"/>
    <property type="match status" value="1"/>
</dbReference>
<evidence type="ECO:0000313" key="9">
    <source>
        <dbReference type="EMBL" id="RKF15813.1"/>
    </source>
</evidence>
<dbReference type="AlphaFoldDB" id="A0A420E906"/>
<dbReference type="Proteomes" id="UP000286482">
    <property type="component" value="Unassembled WGS sequence"/>
</dbReference>
<keyword evidence="6 7" id="KW-0472">Membrane</keyword>
<evidence type="ECO:0000256" key="3">
    <source>
        <dbReference type="ARBA" id="ARBA00022989"/>
    </source>
</evidence>
<organism evidence="9 10">
    <name type="scientific">Alginatibacterium sediminis</name>
    <dbReference type="NCBI Taxonomy" id="2164068"/>
    <lineage>
        <taxon>Bacteria</taxon>
        <taxon>Pseudomonadati</taxon>
        <taxon>Pseudomonadota</taxon>
        <taxon>Gammaproteobacteria</taxon>
        <taxon>Alteromonadales</taxon>
        <taxon>Alteromonadaceae</taxon>
        <taxon>Alginatibacterium</taxon>
    </lineage>
</organism>
<accession>A0A420E906</accession>
<evidence type="ECO:0000256" key="2">
    <source>
        <dbReference type="ARBA" id="ARBA00022692"/>
    </source>
</evidence>
<comment type="subcellular location">
    <subcellularLocation>
        <location evidence="1">Endomembrane system</location>
        <topology evidence="1">Multi-pass membrane protein</topology>
    </subcellularLocation>
</comment>
<feature type="transmembrane region" description="Helical" evidence="7">
    <location>
        <begin position="145"/>
        <end position="171"/>
    </location>
</feature>
<comment type="caution">
    <text evidence="9">The sequence shown here is derived from an EMBL/GenBank/DDBJ whole genome shotgun (WGS) entry which is preliminary data.</text>
</comment>
<dbReference type="GO" id="GO:0005506">
    <property type="term" value="F:iron ion binding"/>
    <property type="evidence" value="ECO:0007669"/>
    <property type="project" value="InterPro"/>
</dbReference>
<dbReference type="GO" id="GO:0050479">
    <property type="term" value="F:glyceryl-ether monooxygenase activity"/>
    <property type="evidence" value="ECO:0007669"/>
    <property type="project" value="TreeGrafter"/>
</dbReference>
<evidence type="ECO:0000259" key="8">
    <source>
        <dbReference type="Pfam" id="PF04116"/>
    </source>
</evidence>
<dbReference type="PANTHER" id="PTHR21624">
    <property type="entry name" value="STEROL DESATURASE-RELATED PROTEIN"/>
    <property type="match status" value="1"/>
</dbReference>
<evidence type="ECO:0000256" key="6">
    <source>
        <dbReference type="ARBA" id="ARBA00023136"/>
    </source>
</evidence>
<dbReference type="Pfam" id="PF04116">
    <property type="entry name" value="FA_hydroxylase"/>
    <property type="match status" value="1"/>
</dbReference>
<dbReference type="GO" id="GO:0012505">
    <property type="term" value="C:endomembrane system"/>
    <property type="evidence" value="ECO:0007669"/>
    <property type="project" value="UniProtKB-SubCell"/>
</dbReference>
<evidence type="ECO:0000313" key="10">
    <source>
        <dbReference type="Proteomes" id="UP000286482"/>
    </source>
</evidence>
<feature type="transmembrane region" description="Helical" evidence="7">
    <location>
        <begin position="6"/>
        <end position="26"/>
    </location>
</feature>
<protein>
    <submittedName>
        <fullName evidence="9">Sterol desaturase family protein</fullName>
    </submittedName>
</protein>
<reference evidence="9 10" key="1">
    <citation type="submission" date="2018-09" db="EMBL/GenBank/DDBJ databases">
        <authorList>
            <person name="Wang Z."/>
        </authorList>
    </citation>
    <scope>NUCLEOTIDE SEQUENCE [LARGE SCALE GENOMIC DNA]</scope>
    <source>
        <strain evidence="9 10">ALS 81</strain>
    </source>
</reference>
<sequence>MESANLIRMVVFFSLLIGFMLLEAIFPRRKRDIKRTARWPANLSLVFTNSLILKLAFPIGAVGFAAQLQSVNFGLFNLVHLPLGLSVIFSILILDLAIYWQHRLFHRQAWLWKLHQVHHSDPDYDVTTGSRFHPIEILLSMGIKLAVIALLGPPLVAVILFEIILNGLAMFNHANLKLPLAWDNIIRRVIVTPDMHRVHHSVEPRECHSNFGFNLSIWDRLFNSYVAQPKAGHINMQIGLVQFPQPENRNLVALLKQPFKRDSMDV</sequence>
<evidence type="ECO:0000256" key="7">
    <source>
        <dbReference type="SAM" id="Phobius"/>
    </source>
</evidence>
<keyword evidence="5" id="KW-0443">Lipid metabolism</keyword>
<keyword evidence="4" id="KW-0560">Oxidoreductase</keyword>
<dbReference type="GO" id="GO:0006643">
    <property type="term" value="P:membrane lipid metabolic process"/>
    <property type="evidence" value="ECO:0007669"/>
    <property type="project" value="TreeGrafter"/>
</dbReference>
<dbReference type="GO" id="GO:0008610">
    <property type="term" value="P:lipid biosynthetic process"/>
    <property type="evidence" value="ECO:0007669"/>
    <property type="project" value="InterPro"/>
</dbReference>
<dbReference type="InterPro" id="IPR006694">
    <property type="entry name" value="Fatty_acid_hydroxylase"/>
</dbReference>
<feature type="transmembrane region" description="Helical" evidence="7">
    <location>
        <begin position="46"/>
        <end position="66"/>
    </location>
</feature>
<gene>
    <name evidence="9" type="ORF">DBZ36_15680</name>
</gene>
<name>A0A420E906_9ALTE</name>
<dbReference type="InterPro" id="IPR051689">
    <property type="entry name" value="Sterol_desaturase/TMEM195"/>
</dbReference>
<evidence type="ECO:0000256" key="1">
    <source>
        <dbReference type="ARBA" id="ARBA00004127"/>
    </source>
</evidence>
<proteinExistence type="predicted"/>
<keyword evidence="10" id="KW-1185">Reference proteome</keyword>
<dbReference type="EMBL" id="RAQO01000008">
    <property type="protein sequence ID" value="RKF15813.1"/>
    <property type="molecule type" value="Genomic_DNA"/>
</dbReference>